<dbReference type="FunFam" id="2.40.50.140:FF:000012">
    <property type="entry name" value="DNA ligase"/>
    <property type="match status" value="1"/>
</dbReference>
<organism evidence="16 17">
    <name type="scientific">Dokdonia sinensis</name>
    <dbReference type="NCBI Taxonomy" id="2479847"/>
    <lineage>
        <taxon>Bacteria</taxon>
        <taxon>Pseudomonadati</taxon>
        <taxon>Bacteroidota</taxon>
        <taxon>Flavobacteriia</taxon>
        <taxon>Flavobacteriales</taxon>
        <taxon>Flavobacteriaceae</taxon>
        <taxon>Dokdonia</taxon>
    </lineage>
</organism>
<dbReference type="OrthoDB" id="9759736at2"/>
<evidence type="ECO:0000256" key="10">
    <source>
        <dbReference type="ARBA" id="ARBA00023027"/>
    </source>
</evidence>
<dbReference type="InterPro" id="IPR003583">
    <property type="entry name" value="Hlx-hairpin-Hlx_DNA-bd_motif"/>
</dbReference>
<feature type="binding site" evidence="14">
    <location>
        <position position="284"/>
    </location>
    <ligand>
        <name>NAD(+)</name>
        <dbReference type="ChEBI" id="CHEBI:57540"/>
    </ligand>
</feature>
<dbReference type="InterPro" id="IPR033136">
    <property type="entry name" value="DNA_ligase_CS"/>
</dbReference>
<evidence type="ECO:0000256" key="7">
    <source>
        <dbReference type="ARBA" id="ARBA00022763"/>
    </source>
</evidence>
<dbReference type="Gene3D" id="3.40.50.10190">
    <property type="entry name" value="BRCT domain"/>
    <property type="match status" value="1"/>
</dbReference>
<protein>
    <recommendedName>
        <fullName evidence="3 14">DNA ligase</fullName>
        <ecNumber evidence="2 14">6.5.1.2</ecNumber>
    </recommendedName>
    <alternativeName>
        <fullName evidence="14">Polydeoxyribonucleotide synthase [NAD(+)]</fullName>
    </alternativeName>
</protein>
<feature type="domain" description="BRCT" evidence="15">
    <location>
        <begin position="586"/>
        <end position="663"/>
    </location>
</feature>
<dbReference type="NCBIfam" id="TIGR00575">
    <property type="entry name" value="dnlj"/>
    <property type="match status" value="1"/>
</dbReference>
<dbReference type="SUPFAM" id="SSF52113">
    <property type="entry name" value="BRCT domain"/>
    <property type="match status" value="1"/>
</dbReference>
<feature type="binding site" evidence="14">
    <location>
        <position position="169"/>
    </location>
    <ligand>
        <name>NAD(+)</name>
        <dbReference type="ChEBI" id="CHEBI:57540"/>
    </ligand>
</feature>
<dbReference type="HAMAP" id="MF_01588">
    <property type="entry name" value="DNA_ligase_A"/>
    <property type="match status" value="1"/>
</dbReference>
<keyword evidence="8 14" id="KW-0862">Zinc</keyword>
<dbReference type="InterPro" id="IPR001679">
    <property type="entry name" value="DNA_ligase"/>
</dbReference>
<evidence type="ECO:0000256" key="8">
    <source>
        <dbReference type="ARBA" id="ARBA00022833"/>
    </source>
</evidence>
<dbReference type="SMART" id="SM00532">
    <property type="entry name" value="LIGANc"/>
    <property type="match status" value="1"/>
</dbReference>
<dbReference type="SMART" id="SM00278">
    <property type="entry name" value="HhH1"/>
    <property type="match status" value="4"/>
</dbReference>
<dbReference type="GO" id="GO:0003911">
    <property type="term" value="F:DNA ligase (NAD+) activity"/>
    <property type="evidence" value="ECO:0007669"/>
    <property type="project" value="UniProtKB-UniRule"/>
</dbReference>
<dbReference type="SMART" id="SM00292">
    <property type="entry name" value="BRCT"/>
    <property type="match status" value="1"/>
</dbReference>
<dbReference type="InterPro" id="IPR004149">
    <property type="entry name" value="Znf_DNAligase_C4"/>
</dbReference>
<dbReference type="GO" id="GO:0006281">
    <property type="term" value="P:DNA repair"/>
    <property type="evidence" value="ECO:0007669"/>
    <property type="project" value="UniProtKB-KW"/>
</dbReference>
<keyword evidence="17" id="KW-1185">Reference proteome</keyword>
<dbReference type="Pfam" id="PF03119">
    <property type="entry name" value="DNA_ligase_ZBD"/>
    <property type="match status" value="1"/>
</dbReference>
<dbReference type="InterPro" id="IPR036420">
    <property type="entry name" value="BRCT_dom_sf"/>
</dbReference>
<comment type="cofactor">
    <cofactor evidence="14">
        <name>Mg(2+)</name>
        <dbReference type="ChEBI" id="CHEBI:18420"/>
    </cofactor>
    <cofactor evidence="14">
        <name>Mn(2+)</name>
        <dbReference type="ChEBI" id="CHEBI:29035"/>
    </cofactor>
</comment>
<dbReference type="Pfam" id="PF01653">
    <property type="entry name" value="DNA_ligase_aden"/>
    <property type="match status" value="1"/>
</dbReference>
<dbReference type="InterPro" id="IPR041663">
    <property type="entry name" value="DisA/LigA_HHH"/>
</dbReference>
<dbReference type="InterPro" id="IPR004150">
    <property type="entry name" value="NAD_DNA_ligase_OB"/>
</dbReference>
<evidence type="ECO:0000256" key="9">
    <source>
        <dbReference type="ARBA" id="ARBA00022842"/>
    </source>
</evidence>
<evidence type="ECO:0000256" key="12">
    <source>
        <dbReference type="ARBA" id="ARBA00034005"/>
    </source>
</evidence>
<dbReference type="SUPFAM" id="SSF50249">
    <property type="entry name" value="Nucleic acid-binding proteins"/>
    <property type="match status" value="1"/>
</dbReference>
<dbReference type="SUPFAM" id="SSF56091">
    <property type="entry name" value="DNA ligase/mRNA capping enzyme, catalytic domain"/>
    <property type="match status" value="1"/>
</dbReference>
<dbReference type="GO" id="GO:0046872">
    <property type="term" value="F:metal ion binding"/>
    <property type="evidence" value="ECO:0007669"/>
    <property type="project" value="UniProtKB-KW"/>
</dbReference>
<evidence type="ECO:0000256" key="1">
    <source>
        <dbReference type="ARBA" id="ARBA00004067"/>
    </source>
</evidence>
<keyword evidence="9 14" id="KW-0460">Magnesium</keyword>
<dbReference type="InterPro" id="IPR001357">
    <property type="entry name" value="BRCT_dom"/>
</dbReference>
<dbReference type="AlphaFoldDB" id="A0A3M0FTY5"/>
<keyword evidence="11 14" id="KW-0234">DNA repair</keyword>
<dbReference type="FunFam" id="3.30.470.30:FF:000001">
    <property type="entry name" value="DNA ligase"/>
    <property type="match status" value="1"/>
</dbReference>
<evidence type="ECO:0000259" key="15">
    <source>
        <dbReference type="PROSITE" id="PS50172"/>
    </source>
</evidence>
<dbReference type="NCBIfam" id="NF005932">
    <property type="entry name" value="PRK07956.1"/>
    <property type="match status" value="1"/>
</dbReference>
<keyword evidence="6 14" id="KW-0479">Metal-binding</keyword>
<feature type="binding site" evidence="14">
    <location>
        <position position="308"/>
    </location>
    <ligand>
        <name>NAD(+)</name>
        <dbReference type="ChEBI" id="CHEBI:57540"/>
    </ligand>
</feature>
<keyword evidence="4 14" id="KW-0436">Ligase</keyword>
<dbReference type="Gene3D" id="1.10.287.610">
    <property type="entry name" value="Helix hairpin bin"/>
    <property type="match status" value="1"/>
</dbReference>
<evidence type="ECO:0000256" key="4">
    <source>
        <dbReference type="ARBA" id="ARBA00022598"/>
    </source>
</evidence>
<dbReference type="SUPFAM" id="SSF47781">
    <property type="entry name" value="RuvA domain 2-like"/>
    <property type="match status" value="1"/>
</dbReference>
<dbReference type="Pfam" id="PF00533">
    <property type="entry name" value="BRCT"/>
    <property type="match status" value="1"/>
</dbReference>
<feature type="binding site" evidence="14">
    <location>
        <position position="402"/>
    </location>
    <ligand>
        <name>Zn(2+)</name>
        <dbReference type="ChEBI" id="CHEBI:29105"/>
    </ligand>
</feature>
<dbReference type="RefSeq" id="WP_121918681.1">
    <property type="nucleotide sequence ID" value="NZ_REFV01000022.1"/>
</dbReference>
<dbReference type="PROSITE" id="PS50172">
    <property type="entry name" value="BRCT"/>
    <property type="match status" value="1"/>
</dbReference>
<comment type="similarity">
    <text evidence="13 14">Belongs to the NAD-dependent DNA ligase family. LigA subfamily.</text>
</comment>
<feature type="binding site" evidence="14">
    <location>
        <position position="133"/>
    </location>
    <ligand>
        <name>NAD(+)</name>
        <dbReference type="ChEBI" id="CHEBI:57540"/>
    </ligand>
</feature>
<gene>
    <name evidence="14 16" type="primary">ligA</name>
    <name evidence="16" type="ORF">EAX61_15785</name>
</gene>
<name>A0A3M0FTY5_9FLAO</name>
<evidence type="ECO:0000313" key="16">
    <source>
        <dbReference type="EMBL" id="RMB56144.1"/>
    </source>
</evidence>
<feature type="binding site" evidence="14">
    <location>
        <begin position="31"/>
        <end position="35"/>
    </location>
    <ligand>
        <name>NAD(+)</name>
        <dbReference type="ChEBI" id="CHEBI:57540"/>
    </ligand>
</feature>
<dbReference type="InterPro" id="IPR013840">
    <property type="entry name" value="DNAligase_N"/>
</dbReference>
<keyword evidence="5 14" id="KW-0235">DNA replication</keyword>
<dbReference type="Gene3D" id="2.40.50.140">
    <property type="entry name" value="Nucleic acid-binding proteins"/>
    <property type="match status" value="1"/>
</dbReference>
<evidence type="ECO:0000313" key="17">
    <source>
        <dbReference type="Proteomes" id="UP000281985"/>
    </source>
</evidence>
<dbReference type="PROSITE" id="PS01056">
    <property type="entry name" value="DNA_LIGASE_N2"/>
    <property type="match status" value="1"/>
</dbReference>
<evidence type="ECO:0000256" key="6">
    <source>
        <dbReference type="ARBA" id="ARBA00022723"/>
    </source>
</evidence>
<keyword evidence="7 14" id="KW-0227">DNA damage</keyword>
<evidence type="ECO:0000256" key="3">
    <source>
        <dbReference type="ARBA" id="ARBA00013308"/>
    </source>
</evidence>
<dbReference type="InterPro" id="IPR012340">
    <property type="entry name" value="NA-bd_OB-fold"/>
</dbReference>
<dbReference type="Gene3D" id="1.10.150.20">
    <property type="entry name" value="5' to 3' exonuclease, C-terminal subdomain"/>
    <property type="match status" value="2"/>
</dbReference>
<dbReference type="FunFam" id="1.10.150.20:FF:000007">
    <property type="entry name" value="DNA ligase"/>
    <property type="match status" value="1"/>
</dbReference>
<dbReference type="PANTHER" id="PTHR23389">
    <property type="entry name" value="CHROMOSOME TRANSMISSION FIDELITY FACTOR 18"/>
    <property type="match status" value="1"/>
</dbReference>
<dbReference type="PIRSF" id="PIRSF001604">
    <property type="entry name" value="LigA"/>
    <property type="match status" value="1"/>
</dbReference>
<keyword evidence="10 14" id="KW-0520">NAD</keyword>
<dbReference type="Pfam" id="PF03120">
    <property type="entry name" value="OB_DNA_ligase"/>
    <property type="match status" value="1"/>
</dbReference>
<comment type="catalytic activity">
    <reaction evidence="12 14">
        <text>NAD(+) + (deoxyribonucleotide)n-3'-hydroxyl + 5'-phospho-(deoxyribonucleotide)m = (deoxyribonucleotide)n+m + AMP + beta-nicotinamide D-nucleotide.</text>
        <dbReference type="EC" id="6.5.1.2"/>
    </reaction>
</comment>
<feature type="binding site" evidence="14">
    <location>
        <position position="405"/>
    </location>
    <ligand>
        <name>Zn(2+)</name>
        <dbReference type="ChEBI" id="CHEBI:29105"/>
    </ligand>
</feature>
<reference evidence="16 17" key="1">
    <citation type="submission" date="2018-10" db="EMBL/GenBank/DDBJ databases">
        <title>Dokdonia luteus sp. nov., isolated from sea water.</title>
        <authorList>
            <person name="Zhou L.Y."/>
            <person name="Du Z.J."/>
        </authorList>
    </citation>
    <scope>NUCLEOTIDE SEQUENCE [LARGE SCALE GENOMIC DNA]</scope>
    <source>
        <strain evidence="16 17">SH27</strain>
    </source>
</reference>
<evidence type="ECO:0000256" key="2">
    <source>
        <dbReference type="ARBA" id="ARBA00012722"/>
    </source>
</evidence>
<dbReference type="CDD" id="cd17748">
    <property type="entry name" value="BRCT_DNA_ligase_like"/>
    <property type="match status" value="1"/>
</dbReference>
<proteinExistence type="inferred from homology"/>
<dbReference type="FunFam" id="1.10.150.20:FF:000006">
    <property type="entry name" value="DNA ligase"/>
    <property type="match status" value="1"/>
</dbReference>
<dbReference type="InterPro" id="IPR013839">
    <property type="entry name" value="DNAligase_adenylation"/>
</dbReference>
<dbReference type="InterPro" id="IPR010994">
    <property type="entry name" value="RuvA_2-like"/>
</dbReference>
<dbReference type="PANTHER" id="PTHR23389:SF9">
    <property type="entry name" value="DNA LIGASE"/>
    <property type="match status" value="1"/>
</dbReference>
<feature type="binding site" evidence="14">
    <location>
        <position position="426"/>
    </location>
    <ligand>
        <name>Zn(2+)</name>
        <dbReference type="ChEBI" id="CHEBI:29105"/>
    </ligand>
</feature>
<feature type="active site" description="N6-AMP-lysine intermediate" evidence="14">
    <location>
        <position position="112"/>
    </location>
</feature>
<sequence>MNAEEQILQLRNELRAHNHNYYVLDNPTISDFEFDKKLKQLQDLEQAHPEYDDVNSPTHRVGGAVTKNFETIVHEHRMYSLDNSYSKEDLEDWEARVKKLVDGDVSYTCELKYDGASISLTYENGQLLKAVTRGDGIQGDDVTTNIKTINSVPLQLKGDYPPRFDIRGEIVLPWEGFHAMNEEREALGLELYRNPRNTASGSLKLQDSAAVAKRPLQCLLYNLTGNNLGVATQFDSLQKARDWGFKVPDEAKLAYNIDEVLEYINHWDVARHDLPYETDGVVIKVNSLQQQEELGYTAKAPRWAMAYKFKAEQVSTRLREITYQVGRTGAITPVANLEPVELAGTTVKRASLHNADQIEKLDIREGDEVFVEKGGEIIPKIIAVDLTKRPENSQPTQYIAECPECGTPLVREEGDAKHFCPNDTGCPPQIVGRIQHYISRKAMDIEGLGGETVALLVSENLIYNYADLYELTVEQLLPLERMAQKSAENLVNGVLASTQIPFERVLFALGIRYVGETVAKKLAKHYKSINAIISATEEELIAVDEIGGRIAESVVAFFAKAENISIINRLKSYGVQLEISAEKLANQSDTLEGKTFVVSGVFEMPRNELKKLIEDNGGKVSSSISAKTSYIVAGDKMGPSKLEKAQKLGVAIISEKDFIMMIA</sequence>
<evidence type="ECO:0000256" key="13">
    <source>
        <dbReference type="ARBA" id="ARBA00060881"/>
    </source>
</evidence>
<evidence type="ECO:0000256" key="14">
    <source>
        <dbReference type="HAMAP-Rule" id="MF_01588"/>
    </source>
</evidence>
<feature type="binding site" evidence="14">
    <location>
        <begin position="80"/>
        <end position="81"/>
    </location>
    <ligand>
        <name>NAD(+)</name>
        <dbReference type="ChEBI" id="CHEBI:57540"/>
    </ligand>
</feature>
<evidence type="ECO:0000256" key="11">
    <source>
        <dbReference type="ARBA" id="ARBA00023204"/>
    </source>
</evidence>
<dbReference type="Gene3D" id="3.30.470.30">
    <property type="entry name" value="DNA ligase/mRNA capping enzyme"/>
    <property type="match status" value="1"/>
</dbReference>
<dbReference type="Gene3D" id="6.20.10.30">
    <property type="match status" value="1"/>
</dbReference>
<dbReference type="Proteomes" id="UP000281985">
    <property type="component" value="Unassembled WGS sequence"/>
</dbReference>
<evidence type="ECO:0000256" key="5">
    <source>
        <dbReference type="ARBA" id="ARBA00022705"/>
    </source>
</evidence>
<dbReference type="GO" id="GO:0003677">
    <property type="term" value="F:DNA binding"/>
    <property type="evidence" value="ECO:0007669"/>
    <property type="project" value="InterPro"/>
</dbReference>
<feature type="binding site" evidence="14">
    <location>
        <position position="110"/>
    </location>
    <ligand>
        <name>NAD(+)</name>
        <dbReference type="ChEBI" id="CHEBI:57540"/>
    </ligand>
</feature>
<feature type="binding site" evidence="14">
    <location>
        <position position="420"/>
    </location>
    <ligand>
        <name>Zn(2+)</name>
        <dbReference type="ChEBI" id="CHEBI:29105"/>
    </ligand>
</feature>
<dbReference type="GO" id="GO:0005829">
    <property type="term" value="C:cytosol"/>
    <property type="evidence" value="ECO:0007669"/>
    <property type="project" value="TreeGrafter"/>
</dbReference>
<comment type="caution">
    <text evidence="16">The sequence shown here is derived from an EMBL/GenBank/DDBJ whole genome shotgun (WGS) entry which is preliminary data.</text>
</comment>
<accession>A0A3M0FTY5</accession>
<comment type="function">
    <text evidence="1 14">DNA ligase that catalyzes the formation of phosphodiester linkages between 5'-phosphoryl and 3'-hydroxyl groups in double-stranded DNA using NAD as a coenzyme and as the energy source for the reaction. It is essential for DNA replication and repair of damaged DNA.</text>
</comment>
<keyword evidence="14" id="KW-0464">Manganese</keyword>
<dbReference type="Pfam" id="PF12826">
    <property type="entry name" value="HHH_2"/>
    <property type="match status" value="1"/>
</dbReference>
<dbReference type="EC" id="6.5.1.2" evidence="2 14"/>
<dbReference type="GO" id="GO:0006260">
    <property type="term" value="P:DNA replication"/>
    <property type="evidence" value="ECO:0007669"/>
    <property type="project" value="UniProtKB-KW"/>
</dbReference>
<dbReference type="EMBL" id="REFV01000022">
    <property type="protein sequence ID" value="RMB56144.1"/>
    <property type="molecule type" value="Genomic_DNA"/>
</dbReference>
<dbReference type="CDD" id="cd00114">
    <property type="entry name" value="LIGANc"/>
    <property type="match status" value="1"/>
</dbReference>